<dbReference type="RefSeq" id="WP_145080155.1">
    <property type="nucleotide sequence ID" value="NZ_CP036425.1"/>
</dbReference>
<dbReference type="GO" id="GO:0004622">
    <property type="term" value="F:phosphatidylcholine lysophospholipase activity"/>
    <property type="evidence" value="ECO:0007669"/>
    <property type="project" value="TreeGrafter"/>
</dbReference>
<dbReference type="KEGG" id="pcor:KS4_32680"/>
<dbReference type="InterPro" id="IPR051532">
    <property type="entry name" value="Ester_Hydrolysis_Enzymes"/>
</dbReference>
<dbReference type="SUPFAM" id="SSF52266">
    <property type="entry name" value="SGNH hydrolase"/>
    <property type="match status" value="1"/>
</dbReference>
<dbReference type="Pfam" id="PF13472">
    <property type="entry name" value="Lipase_GDSL_2"/>
    <property type="match status" value="1"/>
</dbReference>
<protein>
    <submittedName>
        <fullName evidence="2">GDSL-like Lipase/Acylhydrolase</fullName>
    </submittedName>
</protein>
<dbReference type="PANTHER" id="PTHR30383">
    <property type="entry name" value="THIOESTERASE 1/PROTEASE 1/LYSOPHOSPHOLIPASE L1"/>
    <property type="match status" value="1"/>
</dbReference>
<dbReference type="CDD" id="cd00229">
    <property type="entry name" value="SGNH_hydrolase"/>
    <property type="match status" value="1"/>
</dbReference>
<evidence type="ECO:0000259" key="1">
    <source>
        <dbReference type="Pfam" id="PF13472"/>
    </source>
</evidence>
<dbReference type="AlphaFoldDB" id="A0A517YY91"/>
<reference evidence="2 3" key="1">
    <citation type="submission" date="2019-02" db="EMBL/GenBank/DDBJ databases">
        <title>Deep-cultivation of Planctomycetes and their phenomic and genomic characterization uncovers novel biology.</title>
        <authorList>
            <person name="Wiegand S."/>
            <person name="Jogler M."/>
            <person name="Boedeker C."/>
            <person name="Pinto D."/>
            <person name="Vollmers J."/>
            <person name="Rivas-Marin E."/>
            <person name="Kohn T."/>
            <person name="Peeters S.H."/>
            <person name="Heuer A."/>
            <person name="Rast P."/>
            <person name="Oberbeckmann S."/>
            <person name="Bunk B."/>
            <person name="Jeske O."/>
            <person name="Meyerdierks A."/>
            <person name="Storesund J.E."/>
            <person name="Kallscheuer N."/>
            <person name="Luecker S."/>
            <person name="Lage O.M."/>
            <person name="Pohl T."/>
            <person name="Merkel B.J."/>
            <person name="Hornburger P."/>
            <person name="Mueller R.-W."/>
            <person name="Bruemmer F."/>
            <person name="Labrenz M."/>
            <person name="Spormann A.M."/>
            <person name="Op den Camp H."/>
            <person name="Overmann J."/>
            <person name="Amann R."/>
            <person name="Jetten M.S.M."/>
            <person name="Mascher T."/>
            <person name="Medema M.H."/>
            <person name="Devos D.P."/>
            <person name="Kaster A.-K."/>
            <person name="Ovreas L."/>
            <person name="Rohde M."/>
            <person name="Galperin M.Y."/>
            <person name="Jogler C."/>
        </authorList>
    </citation>
    <scope>NUCLEOTIDE SEQUENCE [LARGE SCALE GENOMIC DNA]</scope>
    <source>
        <strain evidence="2 3">KS4</strain>
    </source>
</reference>
<dbReference type="Proteomes" id="UP000317369">
    <property type="component" value="Chromosome"/>
</dbReference>
<dbReference type="EMBL" id="CP036425">
    <property type="protein sequence ID" value="QDU35188.1"/>
    <property type="molecule type" value="Genomic_DNA"/>
</dbReference>
<accession>A0A517YY91</accession>
<feature type="domain" description="SGNH hydrolase-type esterase" evidence="1">
    <location>
        <begin position="18"/>
        <end position="194"/>
    </location>
</feature>
<keyword evidence="3" id="KW-1185">Reference proteome</keyword>
<sequence length="229" mass="25990">MQRIKARLQSEQPITWLFYGDSITHGLCHTNTQRNYVDHFHERIRGEMARIHDIVLNTAISGQTTKNLIAEYDHRVTKRIPDVIFLMIGMNDCAQNELNVPLPQFAENLDTLIDMNTKLGTDTILQTTCPVLPGGFNLDRENSFNDYMQAIRDAAQKHNLPIIDHAKLWQSASPYAHINRMSDPFHPNAFGHAAFTHLIFSELGILEPQSATSQFAQTHAMQPESQPTS</sequence>
<proteinExistence type="predicted"/>
<evidence type="ECO:0000313" key="2">
    <source>
        <dbReference type="EMBL" id="QDU35188.1"/>
    </source>
</evidence>
<dbReference type="InterPro" id="IPR036514">
    <property type="entry name" value="SGNH_hydro_sf"/>
</dbReference>
<organism evidence="2 3">
    <name type="scientific">Poriferisphaera corsica</name>
    <dbReference type="NCBI Taxonomy" id="2528020"/>
    <lineage>
        <taxon>Bacteria</taxon>
        <taxon>Pseudomonadati</taxon>
        <taxon>Planctomycetota</taxon>
        <taxon>Phycisphaerae</taxon>
        <taxon>Phycisphaerales</taxon>
        <taxon>Phycisphaeraceae</taxon>
        <taxon>Poriferisphaera</taxon>
    </lineage>
</organism>
<dbReference type="OrthoDB" id="9786188at2"/>
<gene>
    <name evidence="2" type="ORF">KS4_32680</name>
</gene>
<name>A0A517YY91_9BACT</name>
<evidence type="ECO:0000313" key="3">
    <source>
        <dbReference type="Proteomes" id="UP000317369"/>
    </source>
</evidence>
<keyword evidence="2" id="KW-0378">Hydrolase</keyword>
<dbReference type="InterPro" id="IPR013830">
    <property type="entry name" value="SGNH_hydro"/>
</dbReference>
<dbReference type="PANTHER" id="PTHR30383:SF5">
    <property type="entry name" value="SGNH HYDROLASE-TYPE ESTERASE DOMAIN-CONTAINING PROTEIN"/>
    <property type="match status" value="1"/>
</dbReference>
<dbReference type="Gene3D" id="3.40.50.1110">
    <property type="entry name" value="SGNH hydrolase"/>
    <property type="match status" value="1"/>
</dbReference>